<dbReference type="SUPFAM" id="SSF51735">
    <property type="entry name" value="NAD(P)-binding Rossmann-fold domains"/>
    <property type="match status" value="1"/>
</dbReference>
<dbReference type="Pfam" id="PF08240">
    <property type="entry name" value="ADH_N"/>
    <property type="match status" value="1"/>
</dbReference>
<dbReference type="AlphaFoldDB" id="A0AAD7ESE6"/>
<dbReference type="InterPro" id="IPR011032">
    <property type="entry name" value="GroES-like_sf"/>
</dbReference>
<keyword evidence="2" id="KW-0560">Oxidoreductase</keyword>
<feature type="domain" description="Enoyl reductase (ER)" evidence="3">
    <location>
        <begin position="19"/>
        <end position="342"/>
    </location>
</feature>
<dbReference type="InterPro" id="IPR036291">
    <property type="entry name" value="NAD(P)-bd_dom_sf"/>
</dbReference>
<evidence type="ECO:0000256" key="1">
    <source>
        <dbReference type="ARBA" id="ARBA00022857"/>
    </source>
</evidence>
<dbReference type="GO" id="GO:0016651">
    <property type="term" value="F:oxidoreductase activity, acting on NAD(P)H"/>
    <property type="evidence" value="ECO:0007669"/>
    <property type="project" value="TreeGrafter"/>
</dbReference>
<keyword evidence="5" id="KW-1185">Reference proteome</keyword>
<dbReference type="InterPro" id="IPR013154">
    <property type="entry name" value="ADH-like_N"/>
</dbReference>
<keyword evidence="1" id="KW-0521">NADP</keyword>
<dbReference type="PANTHER" id="PTHR48106:SF18">
    <property type="entry name" value="QUINONE OXIDOREDUCTASE PIG3"/>
    <property type="match status" value="1"/>
</dbReference>
<dbReference type="SMART" id="SM00829">
    <property type="entry name" value="PKS_ER"/>
    <property type="match status" value="1"/>
</dbReference>
<evidence type="ECO:0000259" key="3">
    <source>
        <dbReference type="SMART" id="SM00829"/>
    </source>
</evidence>
<evidence type="ECO:0000256" key="2">
    <source>
        <dbReference type="ARBA" id="ARBA00023002"/>
    </source>
</evidence>
<sequence length="348" mass="36969">MTITLPVTMRAIVLERFGSPEDSLKLKDVPTPAPTPGHAIIKVKAFGINHAEMHMRRGEWAEYMPIIGIECVGVIVSSLPATASSGPALEPGTPVVTLMGGLGRTINGSYAEYTCAPLTNIVPIPRTLVAKLGWARLGALPETYATAWTCLFRNLDLQPGERLLIRGATSSFGAAAVKLAVNHGAVVSATSRKVERAERLEALGVTEVLLEGTALGEKLISEGRKFDKVLELVGNSTLLHSLKLVRRDGRLCLAGFLGGLAPIEFNPLLQMASGVHFSFFGSFVFGSDEFPLTDVPLADIVDLVASGKLEAEPKSVFEFGESGVREAHRVMEAGQAGGKMVVVVDSAL</sequence>
<dbReference type="Gene3D" id="3.40.50.720">
    <property type="entry name" value="NAD(P)-binding Rossmann-like Domain"/>
    <property type="match status" value="1"/>
</dbReference>
<dbReference type="InterPro" id="IPR020843">
    <property type="entry name" value="ER"/>
</dbReference>
<organism evidence="4 5">
    <name type="scientific">Mycena albidolilacea</name>
    <dbReference type="NCBI Taxonomy" id="1033008"/>
    <lineage>
        <taxon>Eukaryota</taxon>
        <taxon>Fungi</taxon>
        <taxon>Dikarya</taxon>
        <taxon>Basidiomycota</taxon>
        <taxon>Agaricomycotina</taxon>
        <taxon>Agaricomycetes</taxon>
        <taxon>Agaricomycetidae</taxon>
        <taxon>Agaricales</taxon>
        <taxon>Marasmiineae</taxon>
        <taxon>Mycenaceae</taxon>
        <taxon>Mycena</taxon>
    </lineage>
</organism>
<gene>
    <name evidence="4" type="ORF">DFH08DRAFT_145384</name>
</gene>
<evidence type="ECO:0000313" key="4">
    <source>
        <dbReference type="EMBL" id="KAJ7349478.1"/>
    </source>
</evidence>
<dbReference type="Proteomes" id="UP001218218">
    <property type="component" value="Unassembled WGS sequence"/>
</dbReference>
<protein>
    <submittedName>
        <fullName evidence="4">GroES-like protein</fullName>
    </submittedName>
</protein>
<dbReference type="GO" id="GO:0070402">
    <property type="term" value="F:NADPH binding"/>
    <property type="evidence" value="ECO:0007669"/>
    <property type="project" value="TreeGrafter"/>
</dbReference>
<accession>A0AAD7ESE6</accession>
<dbReference type="Gene3D" id="3.90.180.10">
    <property type="entry name" value="Medium-chain alcohol dehydrogenases, catalytic domain"/>
    <property type="match status" value="1"/>
</dbReference>
<dbReference type="EMBL" id="JARIHO010000016">
    <property type="protein sequence ID" value="KAJ7349478.1"/>
    <property type="molecule type" value="Genomic_DNA"/>
</dbReference>
<reference evidence="4" key="1">
    <citation type="submission" date="2023-03" db="EMBL/GenBank/DDBJ databases">
        <title>Massive genome expansion in bonnet fungi (Mycena s.s.) driven by repeated elements and novel gene families across ecological guilds.</title>
        <authorList>
            <consortium name="Lawrence Berkeley National Laboratory"/>
            <person name="Harder C.B."/>
            <person name="Miyauchi S."/>
            <person name="Viragh M."/>
            <person name="Kuo A."/>
            <person name="Thoen E."/>
            <person name="Andreopoulos B."/>
            <person name="Lu D."/>
            <person name="Skrede I."/>
            <person name="Drula E."/>
            <person name="Henrissat B."/>
            <person name="Morin E."/>
            <person name="Kohler A."/>
            <person name="Barry K."/>
            <person name="LaButti K."/>
            <person name="Morin E."/>
            <person name="Salamov A."/>
            <person name="Lipzen A."/>
            <person name="Mereny Z."/>
            <person name="Hegedus B."/>
            <person name="Baldrian P."/>
            <person name="Stursova M."/>
            <person name="Weitz H."/>
            <person name="Taylor A."/>
            <person name="Grigoriev I.V."/>
            <person name="Nagy L.G."/>
            <person name="Martin F."/>
            <person name="Kauserud H."/>
        </authorList>
    </citation>
    <scope>NUCLEOTIDE SEQUENCE</scope>
    <source>
        <strain evidence="4">CBHHK002</strain>
    </source>
</reference>
<dbReference type="SUPFAM" id="SSF50129">
    <property type="entry name" value="GroES-like"/>
    <property type="match status" value="1"/>
</dbReference>
<dbReference type="Pfam" id="PF13602">
    <property type="entry name" value="ADH_zinc_N_2"/>
    <property type="match status" value="1"/>
</dbReference>
<evidence type="ECO:0000313" key="5">
    <source>
        <dbReference type="Proteomes" id="UP001218218"/>
    </source>
</evidence>
<comment type="caution">
    <text evidence="4">The sequence shown here is derived from an EMBL/GenBank/DDBJ whole genome shotgun (WGS) entry which is preliminary data.</text>
</comment>
<proteinExistence type="predicted"/>
<name>A0AAD7ESE6_9AGAR</name>
<dbReference type="PANTHER" id="PTHR48106">
    <property type="entry name" value="QUINONE OXIDOREDUCTASE PIG3-RELATED"/>
    <property type="match status" value="1"/>
</dbReference>